<dbReference type="OMA" id="VKHWLFG"/>
<evidence type="ECO:0000313" key="9">
    <source>
        <dbReference type="Proteomes" id="UP000006310"/>
    </source>
</evidence>
<reference evidence="9" key="2">
    <citation type="submission" date="2012-08" db="EMBL/GenBank/DDBJ databases">
        <title>Genome sequence of Kazachstania naganishii.</title>
        <authorList>
            <person name="Gordon J.L."/>
            <person name="Armisen D."/>
            <person name="Proux-Wera E."/>
            <person name="OhEigeartaigh S.S."/>
            <person name="Byrne K.P."/>
            <person name="Wolfe K.H."/>
        </authorList>
    </citation>
    <scope>NUCLEOTIDE SEQUENCE [LARGE SCALE GENOMIC DNA]</scope>
    <source>
        <strain evidence="9">ATCC MYA-139 / BCRC 22969 / CBS 8797 / CCRC 22969 / KCTC 17520 / NBRC 10181 / NCYC 3082</strain>
    </source>
</reference>
<dbReference type="Gene3D" id="2.130.10.10">
    <property type="entry name" value="YVTN repeat-like/Quinoprotein amine dehydrogenase"/>
    <property type="match status" value="1"/>
</dbReference>
<dbReference type="InterPro" id="IPR036322">
    <property type="entry name" value="WD40_repeat_dom_sf"/>
</dbReference>
<dbReference type="AlphaFoldDB" id="J7RTS7"/>
<dbReference type="HAMAP" id="MF_03056">
    <property type="entry name" value="TRM82"/>
    <property type="match status" value="1"/>
</dbReference>
<accession>J7RTS7</accession>
<dbReference type="PANTHER" id="PTHR16288:SF0">
    <property type="entry name" value="TRNA (GUANINE-N(7)-)-METHYLTRANSFERASE NON-CATALYTIC SUBUNIT WDR4"/>
    <property type="match status" value="1"/>
</dbReference>
<dbReference type="GO" id="GO:0008047">
    <property type="term" value="F:enzyme activator activity"/>
    <property type="evidence" value="ECO:0007669"/>
    <property type="project" value="EnsemblFungi"/>
</dbReference>
<evidence type="ECO:0000256" key="4">
    <source>
        <dbReference type="ARBA" id="ARBA00022737"/>
    </source>
</evidence>
<feature type="region of interest" description="Disordered" evidence="7">
    <location>
        <begin position="54"/>
        <end position="74"/>
    </location>
</feature>
<dbReference type="InterPro" id="IPR001680">
    <property type="entry name" value="WD40_rpt"/>
</dbReference>
<dbReference type="GO" id="GO:0005634">
    <property type="term" value="C:nucleus"/>
    <property type="evidence" value="ECO:0007669"/>
    <property type="project" value="UniProtKB-SubCell"/>
</dbReference>
<dbReference type="SUPFAM" id="SSF50978">
    <property type="entry name" value="WD40 repeat-like"/>
    <property type="match status" value="1"/>
</dbReference>
<dbReference type="STRING" id="1071383.J7RTS7"/>
<dbReference type="GO" id="GO:0106143">
    <property type="term" value="C:tRNA (m7G46) methyltransferase complex"/>
    <property type="evidence" value="ECO:0007669"/>
    <property type="project" value="EnsemblFungi"/>
</dbReference>
<evidence type="ECO:0000256" key="7">
    <source>
        <dbReference type="SAM" id="MobiDB-lite"/>
    </source>
</evidence>
<evidence type="ECO:0000256" key="3">
    <source>
        <dbReference type="ARBA" id="ARBA00022694"/>
    </source>
</evidence>
<evidence type="ECO:0000256" key="1">
    <source>
        <dbReference type="ARBA" id="ARBA00004123"/>
    </source>
</evidence>
<dbReference type="GO" id="GO:0005829">
    <property type="term" value="C:cytosol"/>
    <property type="evidence" value="ECO:0007669"/>
    <property type="project" value="EnsemblFungi"/>
</dbReference>
<dbReference type="RefSeq" id="XP_022462413.1">
    <property type="nucleotide sequence ID" value="XM_022609296.1"/>
</dbReference>
<dbReference type="eggNOG" id="KOG3914">
    <property type="taxonomic scope" value="Eukaryota"/>
</dbReference>
<evidence type="ECO:0000256" key="2">
    <source>
        <dbReference type="ARBA" id="ARBA00022574"/>
    </source>
</evidence>
<dbReference type="InterPro" id="IPR015943">
    <property type="entry name" value="WD40/YVTN_repeat-like_dom_sf"/>
</dbReference>
<dbReference type="UniPathway" id="UPA00989"/>
<comment type="function">
    <text evidence="6">Required for the formation of N(7)-methylguanine at position 46 (m7G46) in tRNA. In the complex, it is required to stabilize and induce conformational changes of the catalytic subunit.</text>
</comment>
<keyword evidence="5 6" id="KW-0539">Nucleus</keyword>
<evidence type="ECO:0000256" key="6">
    <source>
        <dbReference type="HAMAP-Rule" id="MF_03056"/>
    </source>
</evidence>
<dbReference type="OrthoDB" id="339900at2759"/>
<dbReference type="EMBL" id="HE978314">
    <property type="protein sequence ID" value="CCK68167.1"/>
    <property type="molecule type" value="Genomic_DNA"/>
</dbReference>
<dbReference type="HOGENOM" id="CLU_022082_0_0_1"/>
<dbReference type="PANTHER" id="PTHR16288">
    <property type="entry name" value="WD40 REPEAT PROTEIN 4"/>
    <property type="match status" value="1"/>
</dbReference>
<organism evidence="8 9">
    <name type="scientific">Huiozyma naganishii (strain ATCC MYA-139 / BCRC 22969 / CBS 8797 / KCTC 17520 / NBRC 10181 / NCYC 3082 / Yp74L-3)</name>
    <name type="common">Yeast</name>
    <name type="synonym">Kazachstania naganishii</name>
    <dbReference type="NCBI Taxonomy" id="1071383"/>
    <lineage>
        <taxon>Eukaryota</taxon>
        <taxon>Fungi</taxon>
        <taxon>Dikarya</taxon>
        <taxon>Ascomycota</taxon>
        <taxon>Saccharomycotina</taxon>
        <taxon>Saccharomycetes</taxon>
        <taxon>Saccharomycetales</taxon>
        <taxon>Saccharomycetaceae</taxon>
        <taxon>Huiozyma</taxon>
    </lineage>
</organism>
<keyword evidence="3 6" id="KW-0819">tRNA processing</keyword>
<evidence type="ECO:0000256" key="5">
    <source>
        <dbReference type="ARBA" id="ARBA00023242"/>
    </source>
</evidence>
<dbReference type="InterPro" id="IPR028884">
    <property type="entry name" value="Trm82"/>
</dbReference>
<name>J7RTS7_HUIN7</name>
<comment type="subcellular location">
    <subcellularLocation>
        <location evidence="1 6">Nucleus</location>
    </subcellularLocation>
</comment>
<dbReference type="Proteomes" id="UP000006310">
    <property type="component" value="Chromosome 1"/>
</dbReference>
<protein>
    <submittedName>
        <fullName evidence="8">Uncharacterized protein</fullName>
    </submittedName>
</protein>
<sequence>MALIHPVQSVVGFNGGEIVYVVVKNMIVMYRVLYGDYQMVGQWVDEHIDTVSPLSKKPAKKSKNNAGNAVEKTSAKGGPVIPSNIRAVTVFDSGKKLAACTDSDKAVVIFEVDLNGVENCLKLVKRQPFPKRPNAITIDEDGKTLLMADKFGDVYSMSIDSEVTDAINEESSPILGHVSMLTDIKFVKGTNDKKYLITADRDEHIKISHYPESYVVSKWLFGHKEFVCNVSIPAWKPKWLASAGGDDSVLLWNWMKGVKIGEFNYKELITPYLSDLHLAAARFQNANNDSIEYAVAKIVALPHIPYLAFFVEATNLLVILKVSQDGELSQAQTIELPFNVIALCEDENKLLVALDNRSSNNRDFVELISFDENTQKFAIESTESRSINSAISFSLVDNHVAITEVDSIYPLYNTISLKKHGEHFS</sequence>
<proteinExistence type="inferred from homology"/>
<gene>
    <name evidence="8" type="primary">KNAG0A04990</name>
    <name evidence="8" type="ordered locus">KNAG_0A04990</name>
</gene>
<keyword evidence="2 6" id="KW-0853">WD repeat</keyword>
<keyword evidence="4 6" id="KW-0677">Repeat</keyword>
<keyword evidence="9" id="KW-1185">Reference proteome</keyword>
<evidence type="ECO:0000313" key="8">
    <source>
        <dbReference type="EMBL" id="CCK68167.1"/>
    </source>
</evidence>
<comment type="pathway">
    <text evidence="6">tRNA modification; N(7)-methylguanine-tRNA biosynthesis.</text>
</comment>
<dbReference type="GeneID" id="34523802"/>
<dbReference type="KEGG" id="kng:KNAG_0A04990"/>
<dbReference type="SMART" id="SM00320">
    <property type="entry name" value="WD40"/>
    <property type="match status" value="2"/>
</dbReference>
<comment type="similarity">
    <text evidence="6">Belongs to the WD repeat TRM82 family.</text>
</comment>
<reference evidence="8 9" key="1">
    <citation type="journal article" date="2011" name="Proc. Natl. Acad. Sci. U.S.A.">
        <title>Evolutionary erosion of yeast sex chromosomes by mating-type switching accidents.</title>
        <authorList>
            <person name="Gordon J.L."/>
            <person name="Armisen D."/>
            <person name="Proux-Wera E."/>
            <person name="Oheigeartaigh S.S."/>
            <person name="Byrne K.P."/>
            <person name="Wolfe K.H."/>
        </authorList>
    </citation>
    <scope>NUCLEOTIDE SEQUENCE [LARGE SCALE GENOMIC DNA]</scope>
    <source>
        <strain evidence="9">ATCC MYA-139 / BCRC 22969 / CBS 8797 / CCRC 22969 / KCTC 17520 / NBRC 10181 / NCYC 3082</strain>
    </source>
</reference>
<dbReference type="GO" id="GO:0106004">
    <property type="term" value="P:tRNA (guanine-N7)-methylation"/>
    <property type="evidence" value="ECO:0007669"/>
    <property type="project" value="UniProtKB-UniRule"/>
</dbReference>